<feature type="compositionally biased region" description="Polar residues" evidence="2">
    <location>
        <begin position="350"/>
        <end position="359"/>
    </location>
</feature>
<keyword evidence="4" id="KW-1185">Reference proteome</keyword>
<accession>E1WZI6</accession>
<feature type="compositionally biased region" description="Low complexity" evidence="2">
    <location>
        <begin position="472"/>
        <end position="496"/>
    </location>
</feature>
<feature type="compositionally biased region" description="Basic and acidic residues" evidence="2">
    <location>
        <begin position="225"/>
        <end position="235"/>
    </location>
</feature>
<evidence type="ECO:0000313" key="4">
    <source>
        <dbReference type="Proteomes" id="UP000008963"/>
    </source>
</evidence>
<protein>
    <submittedName>
        <fullName evidence="3">Surface protein</fullName>
    </submittedName>
</protein>
<evidence type="ECO:0000313" key="3">
    <source>
        <dbReference type="EMBL" id="CBW26172.1"/>
    </source>
</evidence>
<gene>
    <name evidence="3" type="ordered locus">BMS_1300</name>
</gene>
<feature type="compositionally biased region" description="Acidic residues" evidence="2">
    <location>
        <begin position="322"/>
        <end position="336"/>
    </location>
</feature>
<dbReference type="Gene3D" id="6.10.250.3110">
    <property type="match status" value="1"/>
</dbReference>
<reference evidence="4" key="1">
    <citation type="journal article" date="2013" name="ISME J.">
        <title>A small predatory core genome in the divergent marine Bacteriovorax marinus SJ and the terrestrial Bdellovibrio bacteriovorus.</title>
        <authorList>
            <person name="Crossman L.C."/>
            <person name="Chen H."/>
            <person name="Cerdeno-Tarraga A.M."/>
            <person name="Brooks K."/>
            <person name="Quail M.A."/>
            <person name="Pineiro S.A."/>
            <person name="Hobley L."/>
            <person name="Sockett R.E."/>
            <person name="Bentley S.D."/>
            <person name="Parkhill J."/>
            <person name="Williams H.N."/>
            <person name="Stine O.C."/>
        </authorList>
    </citation>
    <scope>NUCLEOTIDE SEQUENCE [LARGE SCALE GENOMIC DNA]</scope>
    <source>
        <strain evidence="4">ATCC BAA-682 / DSM 15412 / SJ</strain>
    </source>
</reference>
<dbReference type="HOGENOM" id="CLU_327829_0_0_7"/>
<dbReference type="KEGG" id="bmx:BMS_1300"/>
<feature type="compositionally biased region" description="Polar residues" evidence="2">
    <location>
        <begin position="551"/>
        <end position="564"/>
    </location>
</feature>
<feature type="compositionally biased region" description="Acidic residues" evidence="2">
    <location>
        <begin position="603"/>
        <end position="615"/>
    </location>
</feature>
<dbReference type="Proteomes" id="UP000008963">
    <property type="component" value="Chromosome"/>
</dbReference>
<feature type="compositionally biased region" description="Polar residues" evidence="2">
    <location>
        <begin position="581"/>
        <end position="590"/>
    </location>
</feature>
<evidence type="ECO:0000256" key="2">
    <source>
        <dbReference type="SAM" id="MobiDB-lite"/>
    </source>
</evidence>
<sequence>MKIIFYTTDKSVKNFFSSLEVENACLCTSLEEVEEQFSSSNHSVVLLDFDCEELNCKALAKEFNVIENVNSVLLSGKMGIKEIMDFQNSSDACDAYLTKPLSVEILTGVINDFEIALKSANDDGSSNSEESENVDLTFIGINKDLLDQLNSADSEDKTGEVEVSADLSDEVDEDDEEEAMDFNASPIQVAKEVRDVIDSHRSSGKGFQGPVHDDIQRKFDAVFGSEREETKKEDEFNITPQGFDEDGKTQDDENGISFDLDSNESTDNDATLDINDDVAQEAVASAQEVKMSNEDENNEGLEFNIPSDEEESTESEQAVVEDASDLDFSNDEDEGGLEFNLGADEDGTQTEEFSNQDTSSDSDLDFSEDTGAGLDLSGESDELESNAEETQDAGMSFDDDTDDGLSLSAEDDVIDNQDTQEGDEDPGLSFDDDENDELDLNESYEASEEDSVDSDNDTLDFSASESDEESSDSATVSEELNFSADADSDSTDPSFDVGMGTNTSNDIESTISSIVAPDTSSANEDSTGEFDFSAAAQESEEEDEMQEFDYKTSSGFSPSELSTSEIEDDDEFGSIDESIGEDTNPTVIANTSTLTTSDFSADSSDEEDDADELLFGEETGTNELDSPSFDNTAETIVSTLSENDFTETVATSPSPDPAPTQSYSAPNEDFVRNYDEDEMLRLQGTIRQLREEREALMESINQLTSEKQILSQDNLGLKAELDELKIEIEIVKKRSHDEVSEMKYQMNMSQEKKDVFEMKYKTLHKEFERLNQKVRIDFNQVKQREKELESKLELAVMDSDSQVQSRDMKILELKRKIDSLEFNMENSSIREQKHREDKLKLEERLAKIMKTLRGSIQLIEDDLEVLESDNSTELDKN</sequence>
<feature type="compositionally biased region" description="Acidic residues" evidence="2">
    <location>
        <begin position="538"/>
        <end position="547"/>
    </location>
</feature>
<dbReference type="AlphaFoldDB" id="E1WZI6"/>
<feature type="coiled-coil region" evidence="1">
    <location>
        <begin position="679"/>
        <end position="869"/>
    </location>
</feature>
<feature type="compositionally biased region" description="Low complexity" evidence="2">
    <location>
        <begin position="280"/>
        <end position="289"/>
    </location>
</feature>
<feature type="region of interest" description="Disordered" evidence="2">
    <location>
        <begin position="152"/>
        <end position="180"/>
    </location>
</feature>
<feature type="compositionally biased region" description="Acidic residues" evidence="2">
    <location>
        <begin position="565"/>
        <end position="580"/>
    </location>
</feature>
<feature type="compositionally biased region" description="Acidic residues" evidence="2">
    <location>
        <begin position="167"/>
        <end position="180"/>
    </location>
</feature>
<organism evidence="3 4">
    <name type="scientific">Halobacteriovorax marinus (strain ATCC BAA-682 / DSM 15412 / SJ)</name>
    <name type="common">Bacteriovorax marinus</name>
    <dbReference type="NCBI Taxonomy" id="862908"/>
    <lineage>
        <taxon>Bacteria</taxon>
        <taxon>Pseudomonadati</taxon>
        <taxon>Bdellovibrionota</taxon>
        <taxon>Bacteriovoracia</taxon>
        <taxon>Bacteriovoracales</taxon>
        <taxon>Halobacteriovoraceae</taxon>
        <taxon>Halobacteriovorax</taxon>
    </lineage>
</organism>
<dbReference type="EMBL" id="FQ312005">
    <property type="protein sequence ID" value="CBW26172.1"/>
    <property type="molecule type" value="Genomic_DNA"/>
</dbReference>
<feature type="compositionally biased region" description="Low complexity" evidence="2">
    <location>
        <begin position="591"/>
        <end position="602"/>
    </location>
</feature>
<name>E1WZI6_HALMS</name>
<dbReference type="OrthoDB" id="5290173at2"/>
<keyword evidence="1" id="KW-0175">Coiled coil</keyword>
<proteinExistence type="predicted"/>
<dbReference type="RefSeq" id="WP_014243956.1">
    <property type="nucleotide sequence ID" value="NC_016620.1"/>
</dbReference>
<evidence type="ECO:0000256" key="1">
    <source>
        <dbReference type="SAM" id="Coils"/>
    </source>
</evidence>
<feature type="compositionally biased region" description="Acidic residues" evidence="2">
    <location>
        <begin position="378"/>
        <end position="458"/>
    </location>
</feature>
<dbReference type="PATRIC" id="fig|862908.3.peg.1237"/>
<dbReference type="STRING" id="862908.BMS_1300"/>
<feature type="compositionally biased region" description="Polar residues" evidence="2">
    <location>
        <begin position="619"/>
        <end position="665"/>
    </location>
</feature>
<dbReference type="eggNOG" id="COG4372">
    <property type="taxonomic scope" value="Bacteria"/>
</dbReference>
<feature type="region of interest" description="Disordered" evidence="2">
    <location>
        <begin position="225"/>
        <end position="667"/>
    </location>
</feature>
<feature type="compositionally biased region" description="Polar residues" evidence="2">
    <location>
        <begin position="500"/>
        <end position="525"/>
    </location>
</feature>